<evidence type="ECO:0000256" key="2">
    <source>
        <dbReference type="ARBA" id="ARBA00022729"/>
    </source>
</evidence>
<evidence type="ECO:0000256" key="5">
    <source>
        <dbReference type="SAM" id="SignalP"/>
    </source>
</evidence>
<comment type="similarity">
    <text evidence="1">Belongs to the prespore-cell-inducing factor family.</text>
</comment>
<feature type="transmembrane region" description="Helical" evidence="4">
    <location>
        <begin position="622"/>
        <end position="644"/>
    </location>
</feature>
<dbReference type="InterPro" id="IPR051154">
    <property type="entry name" value="Prespore-cell_inducing_factor"/>
</dbReference>
<keyword evidence="3" id="KW-0325">Glycoprotein</keyword>
<evidence type="ECO:0000259" key="6">
    <source>
        <dbReference type="PROSITE" id="PS51820"/>
    </source>
</evidence>
<dbReference type="AlphaFoldDB" id="A0A151Z6P6"/>
<dbReference type="InterPro" id="IPR037524">
    <property type="entry name" value="PA14/GLEYA"/>
</dbReference>
<dbReference type="GO" id="GO:0005576">
    <property type="term" value="C:extracellular region"/>
    <property type="evidence" value="ECO:0007669"/>
    <property type="project" value="TreeGrafter"/>
</dbReference>
<keyword evidence="4" id="KW-0472">Membrane</keyword>
<dbReference type="NCBIfam" id="TIGR02148">
    <property type="entry name" value="Fibro_Slime"/>
    <property type="match status" value="1"/>
</dbReference>
<dbReference type="InterPro" id="IPR011658">
    <property type="entry name" value="PA14_dom"/>
</dbReference>
<dbReference type="Pfam" id="PF00526">
    <property type="entry name" value="Dicty_CTDC"/>
    <property type="match status" value="4"/>
</dbReference>
<dbReference type="OMA" id="CERHTDG"/>
<reference evidence="7 8" key="1">
    <citation type="submission" date="2015-12" db="EMBL/GenBank/DDBJ databases">
        <title>Dictyostelia acquired genes for synthesis and detection of signals that induce cell-type specialization by lateral gene transfer from prokaryotes.</title>
        <authorList>
            <person name="Gloeckner G."/>
            <person name="Schaap P."/>
        </authorList>
    </citation>
    <scope>NUCLEOTIDE SEQUENCE [LARGE SCALE GENOMIC DNA]</scope>
    <source>
        <strain evidence="7 8">TK</strain>
    </source>
</reference>
<proteinExistence type="inferred from homology"/>
<gene>
    <name evidence="7" type="ORF">DLAC_09607</name>
</gene>
<evidence type="ECO:0000256" key="4">
    <source>
        <dbReference type="SAM" id="Phobius"/>
    </source>
</evidence>
<keyword evidence="4" id="KW-1133">Transmembrane helix</keyword>
<comment type="caution">
    <text evidence="7">The sequence shown here is derived from an EMBL/GenBank/DDBJ whole genome shotgun (WGS) entry which is preliminary data.</text>
</comment>
<dbReference type="FunCoup" id="A0A151Z6P6">
    <property type="interactions" value="5"/>
</dbReference>
<accession>A0A151Z6P6</accession>
<dbReference type="Pfam" id="PF07691">
    <property type="entry name" value="PA14"/>
    <property type="match status" value="1"/>
</dbReference>
<name>A0A151Z6P6_TIELA</name>
<organism evidence="7 8">
    <name type="scientific">Tieghemostelium lacteum</name>
    <name type="common">Slime mold</name>
    <name type="synonym">Dictyostelium lacteum</name>
    <dbReference type="NCBI Taxonomy" id="361077"/>
    <lineage>
        <taxon>Eukaryota</taxon>
        <taxon>Amoebozoa</taxon>
        <taxon>Evosea</taxon>
        <taxon>Eumycetozoa</taxon>
        <taxon>Dictyostelia</taxon>
        <taxon>Dictyosteliales</taxon>
        <taxon>Raperosteliaceae</taxon>
        <taxon>Tieghemostelium</taxon>
    </lineage>
</organism>
<evidence type="ECO:0000256" key="1">
    <source>
        <dbReference type="ARBA" id="ARBA00008709"/>
    </source>
</evidence>
<dbReference type="OrthoDB" id="19087at2759"/>
<dbReference type="PANTHER" id="PTHR31137">
    <property type="entry name" value="PROTEIN PSIB-RELATED-RELATED"/>
    <property type="match status" value="1"/>
</dbReference>
<dbReference type="EMBL" id="LODT01000039">
    <property type="protein sequence ID" value="KYQ89641.1"/>
    <property type="molecule type" value="Genomic_DNA"/>
</dbReference>
<dbReference type="SMART" id="SM00758">
    <property type="entry name" value="PA14"/>
    <property type="match status" value="1"/>
</dbReference>
<keyword evidence="4" id="KW-0812">Transmembrane</keyword>
<dbReference type="InterPro" id="IPR011874">
    <property type="entry name" value="Fibro_Slime"/>
</dbReference>
<protein>
    <submittedName>
        <fullName evidence="7">PA14 domain-containing protein</fullName>
    </submittedName>
</protein>
<feature type="domain" description="PA14" evidence="6">
    <location>
        <begin position="104"/>
        <end position="247"/>
    </location>
</feature>
<evidence type="ECO:0000256" key="3">
    <source>
        <dbReference type="ARBA" id="ARBA00023180"/>
    </source>
</evidence>
<dbReference type="InParanoid" id="A0A151Z6P6"/>
<feature type="chain" id="PRO_5007592895" evidence="5">
    <location>
        <begin position="19"/>
        <end position="686"/>
    </location>
</feature>
<sequence length="686" mass="75852">MNVFLLILLFVSFNYIYSEEIPQKLVLPLVIYDHHPYLNSNFEGEIEYTSGMVKSKLSNNLPELRSLDPYDLSKGGINNATTFPFFFSNKNGMNIPISYNLELKYNEDSGNYVYQNNAFFPINKQGWDDPKLNRKTYKDASGNYQNFHFCLKINTRFTYKAGDIFNFRGDDDVWVYIDNQLRVDLGGVHPAQEKSLSLDTLGLKVGEDYSFDFFYCERHTTESVMQITTNLLVKCPAVDYCGVCRGNGSDCCQPSDCKGSEDKCKIFTCPQNSKPGVTSANYKEMCDFVEKVCEPKDICHVAECMTLEGSCKQKPRECPNRTDECLHLDGCFLSTPNGCNYTTQCDSSKNLCYTGACNGGFCVPVDCDRGDKCKIYTCDEHIGCQMKDKCVPSSACMQSKCSIDGQCSEEPISNCKECDCEGKLNKCQVKSCNSAAECVPLPLDIDDGNPCTNDTCSEENGVTHTPLDCGVCGICNIKNGTCQENLVNCNDGNICTTELCGSNGQCLHLPVSCEDNNKCTIDTCDPFKGGCQHTLVKCPDLNQCQIGYCDKDKGCLYKPRECQSDFFCIESACDDVFGCMFFDKECVADNPRCQKGICNNETRECTSKDYDPAPFICSTAKVVSTSVIAGVTVAGAAALGLAIFGGKKGYDYWKDTQGDKISMANSNPLYEAKNANGGENPLYTAD</sequence>
<dbReference type="InterPro" id="IPR001673">
    <property type="entry name" value="S_mold_repeat"/>
</dbReference>
<keyword evidence="8" id="KW-1185">Reference proteome</keyword>
<evidence type="ECO:0000313" key="7">
    <source>
        <dbReference type="EMBL" id="KYQ89641.1"/>
    </source>
</evidence>
<evidence type="ECO:0000313" key="8">
    <source>
        <dbReference type="Proteomes" id="UP000076078"/>
    </source>
</evidence>
<dbReference type="PROSITE" id="PS51820">
    <property type="entry name" value="PA14"/>
    <property type="match status" value="1"/>
</dbReference>
<feature type="signal peptide" evidence="5">
    <location>
        <begin position="1"/>
        <end position="18"/>
    </location>
</feature>
<keyword evidence="2 5" id="KW-0732">Signal</keyword>
<dbReference type="Proteomes" id="UP000076078">
    <property type="component" value="Unassembled WGS sequence"/>
</dbReference>